<reference evidence="1 2" key="1">
    <citation type="submission" date="2021-06" db="EMBL/GenBank/DDBJ databases">
        <authorList>
            <person name="Kallberg Y."/>
            <person name="Tangrot J."/>
            <person name="Rosling A."/>
        </authorList>
    </citation>
    <scope>NUCLEOTIDE SEQUENCE [LARGE SCALE GENOMIC DNA]</scope>
    <source>
        <strain evidence="1 2">120-4 pot B 10/14</strain>
    </source>
</reference>
<sequence>VRSPQNKSYQVFKDIQSSDWTRRFVTRIIHHDPSWFASQNNSRKR</sequence>
<keyword evidence="2" id="KW-1185">Reference proteome</keyword>
<protein>
    <submittedName>
        <fullName evidence="1">6520_t:CDS:1</fullName>
    </submittedName>
</protein>
<dbReference type="EMBL" id="CAJVQB010012005">
    <property type="protein sequence ID" value="CAG8752123.1"/>
    <property type="molecule type" value="Genomic_DNA"/>
</dbReference>
<accession>A0ABN7VB21</accession>
<feature type="non-terminal residue" evidence="1">
    <location>
        <position position="1"/>
    </location>
</feature>
<dbReference type="Proteomes" id="UP000789901">
    <property type="component" value="Unassembled WGS sequence"/>
</dbReference>
<evidence type="ECO:0000313" key="1">
    <source>
        <dbReference type="EMBL" id="CAG8752123.1"/>
    </source>
</evidence>
<organism evidence="1 2">
    <name type="scientific">Gigaspora margarita</name>
    <dbReference type="NCBI Taxonomy" id="4874"/>
    <lineage>
        <taxon>Eukaryota</taxon>
        <taxon>Fungi</taxon>
        <taxon>Fungi incertae sedis</taxon>
        <taxon>Mucoromycota</taxon>
        <taxon>Glomeromycotina</taxon>
        <taxon>Glomeromycetes</taxon>
        <taxon>Diversisporales</taxon>
        <taxon>Gigasporaceae</taxon>
        <taxon>Gigaspora</taxon>
    </lineage>
</organism>
<proteinExistence type="predicted"/>
<comment type="caution">
    <text evidence="1">The sequence shown here is derived from an EMBL/GenBank/DDBJ whole genome shotgun (WGS) entry which is preliminary data.</text>
</comment>
<name>A0ABN7VB21_GIGMA</name>
<gene>
    <name evidence="1" type="ORF">GMARGA_LOCUS16515</name>
</gene>
<evidence type="ECO:0000313" key="2">
    <source>
        <dbReference type="Proteomes" id="UP000789901"/>
    </source>
</evidence>